<protein>
    <submittedName>
        <fullName evidence="2">Uncharacterized protein</fullName>
    </submittedName>
</protein>
<dbReference type="AlphaFoldDB" id="A0A829ZD12"/>
<sequence>MKLFRSEEEILQENLEKEKQEKELKKSYTNIKINITDSKEDIELLEQIRVSSKKWSKYFDSTTNSTKNPVVYKAICSSVYLNFHILNKLSISEKNISTLVEQNKELNNKFDMLINQNKELNDKFDQLIEILKSK</sequence>
<comment type="caution">
    <text evidence="2">The sequence shown here is derived from an EMBL/GenBank/DDBJ whole genome shotgun (WGS) entry which is preliminary data.</text>
</comment>
<evidence type="ECO:0000313" key="2">
    <source>
        <dbReference type="EMBL" id="GFI42301.1"/>
    </source>
</evidence>
<evidence type="ECO:0000313" key="3">
    <source>
        <dbReference type="Proteomes" id="UP000490821"/>
    </source>
</evidence>
<organism evidence="2 3">
    <name type="scientific">Thomasclavelia cocleata</name>
    <dbReference type="NCBI Taxonomy" id="69824"/>
    <lineage>
        <taxon>Bacteria</taxon>
        <taxon>Bacillati</taxon>
        <taxon>Bacillota</taxon>
        <taxon>Erysipelotrichia</taxon>
        <taxon>Erysipelotrichales</taxon>
        <taxon>Coprobacillaceae</taxon>
        <taxon>Thomasclavelia</taxon>
    </lineage>
</organism>
<gene>
    <name evidence="2" type="ORF">IMSAGC017_02348</name>
</gene>
<dbReference type="Proteomes" id="UP000490821">
    <property type="component" value="Unassembled WGS sequence"/>
</dbReference>
<dbReference type="EMBL" id="BLMI01000297">
    <property type="protein sequence ID" value="GFI42301.1"/>
    <property type="molecule type" value="Genomic_DNA"/>
</dbReference>
<dbReference type="RefSeq" id="WP_172473372.1">
    <property type="nucleotide sequence ID" value="NZ_BLMI01000297.1"/>
</dbReference>
<evidence type="ECO:0000256" key="1">
    <source>
        <dbReference type="SAM" id="Coils"/>
    </source>
</evidence>
<accession>A0A829ZD12</accession>
<reference evidence="2 3" key="1">
    <citation type="journal article" date="2020" name="Microbiome">
        <title>Single-cell genomics of uncultured bacteria reveals dietary fiber responders in the mouse gut microbiota.</title>
        <authorList>
            <person name="Chijiiwa R."/>
            <person name="Hosokawa M."/>
            <person name="Kogawa M."/>
            <person name="Nishikawa Y."/>
            <person name="Ide K."/>
            <person name="Sakanashi C."/>
            <person name="Takahashi K."/>
            <person name="Takeyama H."/>
        </authorList>
    </citation>
    <scope>NUCLEOTIDE SEQUENCE [LARGE SCALE GENOMIC DNA]</scope>
    <source>
        <strain evidence="2">IMSAGC_017</strain>
    </source>
</reference>
<name>A0A829ZD12_9FIRM</name>
<feature type="coiled-coil region" evidence="1">
    <location>
        <begin position="89"/>
        <end position="123"/>
    </location>
</feature>
<keyword evidence="1" id="KW-0175">Coiled coil</keyword>
<proteinExistence type="predicted"/>